<accession>A0A0D0B6G3</accession>
<dbReference type="FunFam" id="3.40.50.720:FF:000084">
    <property type="entry name" value="Short-chain dehydrogenase reductase"/>
    <property type="match status" value="1"/>
</dbReference>
<dbReference type="AlphaFoldDB" id="A0A0D0B6G3"/>
<dbReference type="Pfam" id="PF13561">
    <property type="entry name" value="adh_short_C2"/>
    <property type="match status" value="1"/>
</dbReference>
<protein>
    <recommendedName>
        <fullName evidence="5">NAD-binding protein</fullName>
    </recommendedName>
</protein>
<dbReference type="Proteomes" id="UP000053593">
    <property type="component" value="Unassembled WGS sequence"/>
</dbReference>
<dbReference type="EMBL" id="KN834782">
    <property type="protein sequence ID" value="KIK58980.1"/>
    <property type="molecule type" value="Genomic_DNA"/>
</dbReference>
<evidence type="ECO:0000256" key="2">
    <source>
        <dbReference type="ARBA" id="ARBA00022857"/>
    </source>
</evidence>
<dbReference type="InterPro" id="IPR002347">
    <property type="entry name" value="SDR_fam"/>
</dbReference>
<name>A0A0D0B6G3_9AGAR</name>
<evidence type="ECO:0008006" key="5">
    <source>
        <dbReference type="Google" id="ProtNLM"/>
    </source>
</evidence>
<dbReference type="HOGENOM" id="CLU_010194_1_0_1"/>
<dbReference type="GO" id="GO:0006633">
    <property type="term" value="P:fatty acid biosynthetic process"/>
    <property type="evidence" value="ECO:0007669"/>
    <property type="project" value="TreeGrafter"/>
</dbReference>
<dbReference type="Gene3D" id="3.40.50.720">
    <property type="entry name" value="NAD(P)-binding Rossmann-like Domain"/>
    <property type="match status" value="1"/>
</dbReference>
<dbReference type="PANTHER" id="PTHR42760:SF121">
    <property type="entry name" value="3-OXOACYL-(ACYL-CARRIER-PROTEIN) REDUCTASE"/>
    <property type="match status" value="1"/>
</dbReference>
<reference evidence="3 4" key="1">
    <citation type="submission" date="2014-04" db="EMBL/GenBank/DDBJ databases">
        <title>Evolutionary Origins and Diversification of the Mycorrhizal Mutualists.</title>
        <authorList>
            <consortium name="DOE Joint Genome Institute"/>
            <consortium name="Mycorrhizal Genomics Consortium"/>
            <person name="Kohler A."/>
            <person name="Kuo A."/>
            <person name="Nagy L.G."/>
            <person name="Floudas D."/>
            <person name="Copeland A."/>
            <person name="Barry K.W."/>
            <person name="Cichocki N."/>
            <person name="Veneault-Fourrey C."/>
            <person name="LaButti K."/>
            <person name="Lindquist E.A."/>
            <person name="Lipzen A."/>
            <person name="Lundell T."/>
            <person name="Morin E."/>
            <person name="Murat C."/>
            <person name="Riley R."/>
            <person name="Ohm R."/>
            <person name="Sun H."/>
            <person name="Tunlid A."/>
            <person name="Henrissat B."/>
            <person name="Grigoriev I.V."/>
            <person name="Hibbett D.S."/>
            <person name="Martin F."/>
        </authorList>
    </citation>
    <scope>NUCLEOTIDE SEQUENCE [LARGE SCALE GENOMIC DNA]</scope>
    <source>
        <strain evidence="3 4">FD-317 M1</strain>
    </source>
</reference>
<dbReference type="GO" id="GO:0048038">
    <property type="term" value="F:quinone binding"/>
    <property type="evidence" value="ECO:0007669"/>
    <property type="project" value="TreeGrafter"/>
</dbReference>
<keyword evidence="4" id="KW-1185">Reference proteome</keyword>
<dbReference type="InterPro" id="IPR020904">
    <property type="entry name" value="Sc_DH/Rdtase_CS"/>
</dbReference>
<proteinExistence type="inferred from homology"/>
<dbReference type="PRINTS" id="PR00081">
    <property type="entry name" value="GDHRDH"/>
</dbReference>
<keyword evidence="2" id="KW-0521">NADP</keyword>
<dbReference type="GO" id="GO:0016616">
    <property type="term" value="F:oxidoreductase activity, acting on the CH-OH group of donors, NAD or NADP as acceptor"/>
    <property type="evidence" value="ECO:0007669"/>
    <property type="project" value="TreeGrafter"/>
</dbReference>
<dbReference type="PANTHER" id="PTHR42760">
    <property type="entry name" value="SHORT-CHAIN DEHYDROGENASES/REDUCTASES FAMILY MEMBER"/>
    <property type="match status" value="1"/>
</dbReference>
<gene>
    <name evidence="3" type="ORF">GYMLUDRAFT_45007</name>
</gene>
<dbReference type="InterPro" id="IPR036291">
    <property type="entry name" value="NAD(P)-bd_dom_sf"/>
</dbReference>
<dbReference type="PRINTS" id="PR00080">
    <property type="entry name" value="SDRFAMILY"/>
</dbReference>
<evidence type="ECO:0000256" key="1">
    <source>
        <dbReference type="ARBA" id="ARBA00006484"/>
    </source>
</evidence>
<dbReference type="OrthoDB" id="498125at2759"/>
<evidence type="ECO:0000313" key="3">
    <source>
        <dbReference type="EMBL" id="KIK58980.1"/>
    </source>
</evidence>
<evidence type="ECO:0000313" key="4">
    <source>
        <dbReference type="Proteomes" id="UP000053593"/>
    </source>
</evidence>
<dbReference type="SUPFAM" id="SSF51735">
    <property type="entry name" value="NAD(P)-binding Rossmann-fold domains"/>
    <property type="match status" value="1"/>
</dbReference>
<sequence>MVLAKSLGAALVTGASQGIGKAIAMRLASDGYKVALNDIPRKREQLEAVAKDINQKYGHESFVVPADVALEQEVKEMIESSSKALNGLDVVVANAGILGSGQPIVESSMEDWDKVLGVNLRGVFMCYKWAAKDMIARECRGRIIGASSVLGKQGMAYASSYAASKFGVRGLTQVAALELGQYGITVNAYAPGAIHTAMSEGTLSDLSAPQKDLPSLPAFAKLGQPEDIASIVSYLASKEAYYITGQTISVNAGMYFD</sequence>
<comment type="similarity">
    <text evidence="1">Belongs to the short-chain dehydrogenases/reductases (SDR) family.</text>
</comment>
<dbReference type="PROSITE" id="PS00061">
    <property type="entry name" value="ADH_SHORT"/>
    <property type="match status" value="1"/>
</dbReference>
<organism evidence="3 4">
    <name type="scientific">Collybiopsis luxurians FD-317 M1</name>
    <dbReference type="NCBI Taxonomy" id="944289"/>
    <lineage>
        <taxon>Eukaryota</taxon>
        <taxon>Fungi</taxon>
        <taxon>Dikarya</taxon>
        <taxon>Basidiomycota</taxon>
        <taxon>Agaricomycotina</taxon>
        <taxon>Agaricomycetes</taxon>
        <taxon>Agaricomycetidae</taxon>
        <taxon>Agaricales</taxon>
        <taxon>Marasmiineae</taxon>
        <taxon>Omphalotaceae</taxon>
        <taxon>Collybiopsis</taxon>
        <taxon>Collybiopsis luxurians</taxon>
    </lineage>
</organism>